<accession>A0ABY0IK03</accession>
<feature type="domain" description="PPIase cyclophilin-type" evidence="5">
    <location>
        <begin position="60"/>
        <end position="180"/>
    </location>
</feature>
<evidence type="ECO:0000259" key="5">
    <source>
        <dbReference type="PROSITE" id="PS50072"/>
    </source>
</evidence>
<dbReference type="PROSITE" id="PS00170">
    <property type="entry name" value="CSA_PPIASE_1"/>
    <property type="match status" value="1"/>
</dbReference>
<comment type="caution">
    <text evidence="6">The sequence shown here is derived from an EMBL/GenBank/DDBJ whole genome shotgun (WGS) entry which is preliminary data.</text>
</comment>
<dbReference type="SUPFAM" id="SSF50891">
    <property type="entry name" value="Cyclophilin-like"/>
    <property type="match status" value="1"/>
</dbReference>
<reference evidence="7" key="1">
    <citation type="journal article" date="2019" name="Int. J. Syst. Evol. Microbiol.">
        <title>Halobacteriovorax valvorus sp. nov., a novel prokaryotic predator isolated from coastal seawater of China.</title>
        <authorList>
            <person name="Chen M.-X."/>
        </authorList>
    </citation>
    <scope>NUCLEOTIDE SEQUENCE [LARGE SCALE GENOMIC DNA]</scope>
    <source>
        <strain evidence="7">BL9</strain>
    </source>
</reference>
<evidence type="ECO:0000256" key="3">
    <source>
        <dbReference type="ARBA" id="ARBA00023235"/>
    </source>
</evidence>
<protein>
    <recommendedName>
        <fullName evidence="4">Peptidyl-prolyl cis-trans isomerase</fullName>
        <shortName evidence="4">PPIase</shortName>
        <ecNumber evidence="4">5.2.1.8</ecNumber>
    </recommendedName>
</protein>
<comment type="similarity">
    <text evidence="1 4">Belongs to the cyclophilin-type PPIase family.</text>
</comment>
<keyword evidence="7" id="KW-1185">Reference proteome</keyword>
<dbReference type="Proteomes" id="UP000443582">
    <property type="component" value="Unassembled WGS sequence"/>
</dbReference>
<evidence type="ECO:0000256" key="2">
    <source>
        <dbReference type="ARBA" id="ARBA00023110"/>
    </source>
</evidence>
<dbReference type="PANTHER" id="PTHR45625:SF4">
    <property type="entry name" value="PEPTIDYLPROLYL ISOMERASE DOMAIN AND WD REPEAT-CONTAINING PROTEIN 1"/>
    <property type="match status" value="1"/>
</dbReference>
<dbReference type="GO" id="GO:0016853">
    <property type="term" value="F:isomerase activity"/>
    <property type="evidence" value="ECO:0007669"/>
    <property type="project" value="UniProtKB-KW"/>
</dbReference>
<dbReference type="Gene3D" id="2.40.100.10">
    <property type="entry name" value="Cyclophilin-like"/>
    <property type="match status" value="1"/>
</dbReference>
<dbReference type="InterPro" id="IPR020892">
    <property type="entry name" value="Cyclophilin-type_PPIase_CS"/>
</dbReference>
<evidence type="ECO:0000313" key="7">
    <source>
        <dbReference type="Proteomes" id="UP000443582"/>
    </source>
</evidence>
<proteinExistence type="inferred from homology"/>
<sequence length="191" mass="21095">MAIAKFVRITLFLCFILGCTKNTEQNPQENTSDKKVDVFKIKVDRTGLSESEGIIKTSHGVITFKFYPKVAPNTVARIIQLIQSGFYDGLSFHRVVPDFVIQTGDPTGTGTGGSGQKLQAEFNKLSHVKGTMAMARTLTDENSADSQFYIALTALPHLDKKYTVFGQVVDGLDVLDKVRKGDKIISIEYIE</sequence>
<gene>
    <name evidence="6" type="ORF">DAY19_05765</name>
</gene>
<comment type="catalytic activity">
    <reaction evidence="4">
        <text>[protein]-peptidylproline (omega=180) = [protein]-peptidylproline (omega=0)</text>
        <dbReference type="Rhea" id="RHEA:16237"/>
        <dbReference type="Rhea" id="RHEA-COMP:10747"/>
        <dbReference type="Rhea" id="RHEA-COMP:10748"/>
        <dbReference type="ChEBI" id="CHEBI:83833"/>
        <dbReference type="ChEBI" id="CHEBI:83834"/>
        <dbReference type="EC" id="5.2.1.8"/>
    </reaction>
</comment>
<dbReference type="InterPro" id="IPR029000">
    <property type="entry name" value="Cyclophilin-like_dom_sf"/>
</dbReference>
<evidence type="ECO:0000256" key="1">
    <source>
        <dbReference type="ARBA" id="ARBA00007365"/>
    </source>
</evidence>
<name>A0ABY0IK03_9BACT</name>
<dbReference type="Pfam" id="PF00160">
    <property type="entry name" value="Pro_isomerase"/>
    <property type="match status" value="1"/>
</dbReference>
<keyword evidence="3 4" id="KW-0413">Isomerase</keyword>
<dbReference type="PROSITE" id="PS50072">
    <property type="entry name" value="CSA_PPIASE_2"/>
    <property type="match status" value="1"/>
</dbReference>
<dbReference type="InterPro" id="IPR044666">
    <property type="entry name" value="Cyclophilin_A-like"/>
</dbReference>
<dbReference type="PROSITE" id="PS51257">
    <property type="entry name" value="PROKAR_LIPOPROTEIN"/>
    <property type="match status" value="1"/>
</dbReference>
<dbReference type="RefSeq" id="WP_114706221.1">
    <property type="nucleotide sequence ID" value="NZ_QDKL01000001.1"/>
</dbReference>
<evidence type="ECO:0000256" key="4">
    <source>
        <dbReference type="RuleBase" id="RU363019"/>
    </source>
</evidence>
<comment type="function">
    <text evidence="4">PPIases accelerate the folding of proteins. It catalyzes the cis-trans isomerization of proline imidic peptide bonds in oligopeptides.</text>
</comment>
<dbReference type="EMBL" id="QDKL01000001">
    <property type="protein sequence ID" value="RZF23275.1"/>
    <property type="molecule type" value="Genomic_DNA"/>
</dbReference>
<dbReference type="InterPro" id="IPR002130">
    <property type="entry name" value="Cyclophilin-type_PPIase_dom"/>
</dbReference>
<organism evidence="6 7">
    <name type="scientific">Halobacteriovorax vibrionivorans</name>
    <dbReference type="NCBI Taxonomy" id="2152716"/>
    <lineage>
        <taxon>Bacteria</taxon>
        <taxon>Pseudomonadati</taxon>
        <taxon>Bdellovibrionota</taxon>
        <taxon>Bacteriovoracia</taxon>
        <taxon>Bacteriovoracales</taxon>
        <taxon>Halobacteriovoraceae</taxon>
        <taxon>Halobacteriovorax</taxon>
    </lineage>
</organism>
<dbReference type="CDD" id="cd00317">
    <property type="entry name" value="cyclophilin"/>
    <property type="match status" value="1"/>
</dbReference>
<dbReference type="PRINTS" id="PR00153">
    <property type="entry name" value="CSAPPISMRASE"/>
</dbReference>
<evidence type="ECO:0000313" key="6">
    <source>
        <dbReference type="EMBL" id="RZF23275.1"/>
    </source>
</evidence>
<keyword evidence="2 4" id="KW-0697">Rotamase</keyword>
<dbReference type="EC" id="5.2.1.8" evidence="4"/>
<dbReference type="PANTHER" id="PTHR45625">
    <property type="entry name" value="PEPTIDYL-PROLYL CIS-TRANS ISOMERASE-RELATED"/>
    <property type="match status" value="1"/>
</dbReference>